<evidence type="ECO:0000313" key="2">
    <source>
        <dbReference type="EMBL" id="MFC5711375.1"/>
    </source>
</evidence>
<dbReference type="RefSeq" id="WP_385937508.1">
    <property type="nucleotide sequence ID" value="NZ_JBHSOZ010000002.1"/>
</dbReference>
<comment type="caution">
    <text evidence="2">The sequence shown here is derived from an EMBL/GenBank/DDBJ whole genome shotgun (WGS) entry which is preliminary data.</text>
</comment>
<dbReference type="InterPro" id="IPR036514">
    <property type="entry name" value="SGNH_hydro_sf"/>
</dbReference>
<gene>
    <name evidence="2" type="ORF">ACFPU1_01125</name>
</gene>
<proteinExistence type="predicted"/>
<dbReference type="GO" id="GO:0016787">
    <property type="term" value="F:hydrolase activity"/>
    <property type="evidence" value="ECO:0007669"/>
    <property type="project" value="UniProtKB-KW"/>
</dbReference>
<protein>
    <submittedName>
        <fullName evidence="2">SGNH/GDSL hydrolase family protein</fullName>
    </submittedName>
</protein>
<evidence type="ECO:0000313" key="3">
    <source>
        <dbReference type="Proteomes" id="UP001596142"/>
    </source>
</evidence>
<keyword evidence="2" id="KW-0378">Hydrolase</keyword>
<name>A0ABW0YG30_9BACI</name>
<dbReference type="Proteomes" id="UP001596142">
    <property type="component" value="Unassembled WGS sequence"/>
</dbReference>
<accession>A0ABW0YG30</accession>
<feature type="region of interest" description="Disordered" evidence="1">
    <location>
        <begin position="57"/>
        <end position="79"/>
    </location>
</feature>
<organism evidence="2 3">
    <name type="scientific">Thalassorhabdus alkalitolerans</name>
    <dbReference type="NCBI Taxonomy" id="2282697"/>
    <lineage>
        <taxon>Bacteria</taxon>
        <taxon>Bacillati</taxon>
        <taxon>Bacillota</taxon>
        <taxon>Bacilli</taxon>
        <taxon>Bacillales</taxon>
        <taxon>Bacillaceae</taxon>
        <taxon>Thalassorhabdus</taxon>
    </lineage>
</organism>
<dbReference type="EMBL" id="JBHSOZ010000002">
    <property type="protein sequence ID" value="MFC5711375.1"/>
    <property type="molecule type" value="Genomic_DNA"/>
</dbReference>
<keyword evidence="3" id="KW-1185">Reference proteome</keyword>
<dbReference type="SUPFAM" id="SSF52266">
    <property type="entry name" value="SGNH hydrolase"/>
    <property type="match status" value="1"/>
</dbReference>
<reference evidence="3" key="1">
    <citation type="journal article" date="2019" name="Int. J. Syst. Evol. Microbiol.">
        <title>The Global Catalogue of Microorganisms (GCM) 10K type strain sequencing project: providing services to taxonomists for standard genome sequencing and annotation.</title>
        <authorList>
            <consortium name="The Broad Institute Genomics Platform"/>
            <consortium name="The Broad Institute Genome Sequencing Center for Infectious Disease"/>
            <person name="Wu L."/>
            <person name="Ma J."/>
        </authorList>
    </citation>
    <scope>NUCLEOTIDE SEQUENCE [LARGE SCALE GENOMIC DNA]</scope>
    <source>
        <strain evidence="3">CECT 7184</strain>
    </source>
</reference>
<sequence>MKLFSLLFFTVVCLGIIIAGNIHYDNKVASSVQPETESDQGQTEQDITDNVENVSAGEGEGVTAGEESTLPESPAEAASEPFATRMEEALGDGRDLRIVVAGSNAVLAEEEADKGWPQIVEEQLREMYSTSQIEIEVVSFDQKSTFEVIEGDGDEKLAELAPDVLLFEPLILNDNARVSIDDTLFNINRILQTVKSSNDEVAAYIVPTNPIHQAGYYLTQIERLEDFAEEEEWPYIDHWGNWPDVEDDDILTYLQESVPSQDGHEAWAEAVVSELTGR</sequence>
<dbReference type="Gene3D" id="3.40.50.1110">
    <property type="entry name" value="SGNH hydrolase"/>
    <property type="match status" value="1"/>
</dbReference>
<evidence type="ECO:0000256" key="1">
    <source>
        <dbReference type="SAM" id="MobiDB-lite"/>
    </source>
</evidence>